<dbReference type="EMBL" id="KV460216">
    <property type="protein sequence ID" value="OBT98486.1"/>
    <property type="molecule type" value="Genomic_DNA"/>
</dbReference>
<protein>
    <submittedName>
        <fullName evidence="1">Uncharacterized protein</fullName>
    </submittedName>
</protein>
<sequence>MALAMHAAFNYDVPGPVGAVQQLVEFILLEDEEFTGSCYLCPPSAEERAETMQLKRPDLYHAADAF</sequence>
<name>A0A1B8GRM9_9PEZI</name>
<reference evidence="2" key="2">
    <citation type="journal article" date="2018" name="Nat. Commun.">
        <title>Extreme sensitivity to ultraviolet light in the fungal pathogen causing white-nose syndrome of bats.</title>
        <authorList>
            <person name="Palmer J.M."/>
            <person name="Drees K.P."/>
            <person name="Foster J.T."/>
            <person name="Lindner D.L."/>
        </authorList>
    </citation>
    <scope>NUCLEOTIDE SEQUENCE [LARGE SCALE GENOMIC DNA]</scope>
    <source>
        <strain evidence="2">UAMH 10579</strain>
    </source>
</reference>
<dbReference type="Proteomes" id="UP000091956">
    <property type="component" value="Unassembled WGS sequence"/>
</dbReference>
<proteinExistence type="predicted"/>
<dbReference type="GeneID" id="28836873"/>
<organism evidence="1 2">
    <name type="scientific">Pseudogymnoascus verrucosus</name>
    <dbReference type="NCBI Taxonomy" id="342668"/>
    <lineage>
        <taxon>Eukaryota</taxon>
        <taxon>Fungi</taxon>
        <taxon>Dikarya</taxon>
        <taxon>Ascomycota</taxon>
        <taxon>Pezizomycotina</taxon>
        <taxon>Leotiomycetes</taxon>
        <taxon>Thelebolales</taxon>
        <taxon>Thelebolaceae</taxon>
        <taxon>Pseudogymnoascus</taxon>
    </lineage>
</organism>
<evidence type="ECO:0000313" key="1">
    <source>
        <dbReference type="EMBL" id="OBT98486.1"/>
    </source>
</evidence>
<keyword evidence="2" id="KW-1185">Reference proteome</keyword>
<dbReference type="RefSeq" id="XP_018132219.1">
    <property type="nucleotide sequence ID" value="XM_018272976.1"/>
</dbReference>
<reference evidence="1 2" key="1">
    <citation type="submission" date="2016-03" db="EMBL/GenBank/DDBJ databases">
        <title>Comparative genomics of Pseudogymnoascus destructans, the fungus causing white-nose syndrome of bats.</title>
        <authorList>
            <person name="Palmer J.M."/>
            <person name="Drees K.P."/>
            <person name="Foster J.T."/>
            <person name="Lindner D.L."/>
        </authorList>
    </citation>
    <scope>NUCLEOTIDE SEQUENCE [LARGE SCALE GENOMIC DNA]</scope>
    <source>
        <strain evidence="1 2">UAMH 10579</strain>
    </source>
</reference>
<gene>
    <name evidence="1" type="ORF">VE01_03487</name>
</gene>
<accession>A0A1B8GRM9</accession>
<dbReference type="AlphaFoldDB" id="A0A1B8GRM9"/>
<evidence type="ECO:0000313" key="2">
    <source>
        <dbReference type="Proteomes" id="UP000091956"/>
    </source>
</evidence>